<comment type="caution">
    <text evidence="13">The sequence shown here is derived from an EMBL/GenBank/DDBJ whole genome shotgun (WGS) entry which is preliminary data.</text>
</comment>
<feature type="binding site" evidence="11">
    <location>
        <position position="93"/>
    </location>
    <ligand>
        <name>Mg(2+)</name>
        <dbReference type="ChEBI" id="CHEBI:18420"/>
    </ligand>
</feature>
<dbReference type="PANTHER" id="PTHR42945:SF1">
    <property type="entry name" value="HISTIDINE BIOSYNTHESIS BIFUNCTIONAL PROTEIN HIS7"/>
    <property type="match status" value="1"/>
</dbReference>
<keyword evidence="11" id="KW-0862">Zinc</keyword>
<evidence type="ECO:0000256" key="4">
    <source>
        <dbReference type="ARBA" id="ARBA00005204"/>
    </source>
</evidence>
<sequence length="151" mass="16555">MTEMFAPRGSHDAVESGTQFSPKFDADGLIACIATDAETGQVVMFAHMNAEALALTIETSIAHYWSRSRGKLWRKGETSGHEQKVASLRVDCDQDALWLVVRTGGTGANCHTGRKGCFYREVPIGRAPDPEMKLSFVDDELLFDPSRVYGG</sequence>
<comment type="function">
    <text evidence="11">Catalyzes the hydrolysis of the adenine ring of phosphoribosyl-AMP.</text>
</comment>
<dbReference type="EMBL" id="BMCP01000002">
    <property type="protein sequence ID" value="GGE47849.1"/>
    <property type="molecule type" value="Genomic_DNA"/>
</dbReference>
<dbReference type="GO" id="GO:0004636">
    <property type="term" value="F:phosphoribosyl-ATP diphosphatase activity"/>
    <property type="evidence" value="ECO:0007669"/>
    <property type="project" value="UniProtKB-EC"/>
</dbReference>
<proteinExistence type="inferred from homology"/>
<dbReference type="UniPathway" id="UPA00031">
    <property type="reaction ID" value="UER00008"/>
</dbReference>
<evidence type="ECO:0000256" key="8">
    <source>
        <dbReference type="ARBA" id="ARBA00022605"/>
    </source>
</evidence>
<keyword evidence="11" id="KW-0479">Metal-binding</keyword>
<organism evidence="13 14">
    <name type="scientific">Agaricicola taiwanensis</name>
    <dbReference type="NCBI Taxonomy" id="591372"/>
    <lineage>
        <taxon>Bacteria</taxon>
        <taxon>Pseudomonadati</taxon>
        <taxon>Pseudomonadota</taxon>
        <taxon>Alphaproteobacteria</taxon>
        <taxon>Rhodobacterales</taxon>
        <taxon>Paracoccaceae</taxon>
        <taxon>Agaricicola</taxon>
    </lineage>
</organism>
<dbReference type="FunFam" id="3.10.20.810:FF:000001">
    <property type="entry name" value="Histidine biosynthesis bifunctional protein HisIE"/>
    <property type="match status" value="1"/>
</dbReference>
<evidence type="ECO:0000256" key="5">
    <source>
        <dbReference type="ARBA" id="ARBA00007731"/>
    </source>
</evidence>
<dbReference type="InterPro" id="IPR038019">
    <property type="entry name" value="PRib_AMP_CycHydrolase_sf"/>
</dbReference>
<dbReference type="GO" id="GO:0004635">
    <property type="term" value="F:phosphoribosyl-AMP cyclohydrolase activity"/>
    <property type="evidence" value="ECO:0007669"/>
    <property type="project" value="UniProtKB-UniRule"/>
</dbReference>
<dbReference type="SUPFAM" id="SSF141734">
    <property type="entry name" value="HisI-like"/>
    <property type="match status" value="1"/>
</dbReference>
<dbReference type="InterPro" id="IPR026660">
    <property type="entry name" value="PRA-CH"/>
</dbReference>
<evidence type="ECO:0000256" key="1">
    <source>
        <dbReference type="ARBA" id="ARBA00000024"/>
    </source>
</evidence>
<reference evidence="13" key="1">
    <citation type="journal article" date="2014" name="Int. J. Syst. Evol. Microbiol.">
        <title>Complete genome sequence of Corynebacterium casei LMG S-19264T (=DSM 44701T), isolated from a smear-ripened cheese.</title>
        <authorList>
            <consortium name="US DOE Joint Genome Institute (JGI-PGF)"/>
            <person name="Walter F."/>
            <person name="Albersmeier A."/>
            <person name="Kalinowski J."/>
            <person name="Ruckert C."/>
        </authorList>
    </citation>
    <scope>NUCLEOTIDE SEQUENCE</scope>
    <source>
        <strain evidence="13">CCM 7684</strain>
    </source>
</reference>
<keyword evidence="7 11" id="KW-0963">Cytoplasm</keyword>
<comment type="pathway">
    <text evidence="3 11">Amino-acid biosynthesis; L-histidine biosynthesis; L-histidine from 5-phospho-alpha-D-ribose 1-diphosphate: step 3/9.</text>
</comment>
<dbReference type="GO" id="GO:0000105">
    <property type="term" value="P:L-histidine biosynthetic process"/>
    <property type="evidence" value="ECO:0007669"/>
    <property type="project" value="UniProtKB-UniRule"/>
</dbReference>
<protein>
    <recommendedName>
        <fullName evidence="11">Phosphoribosyl-AMP cyclohydrolase</fullName>
        <shortName evidence="11">PRA-CH</shortName>
        <ecNumber evidence="11">3.5.4.19</ecNumber>
    </recommendedName>
</protein>
<dbReference type="Pfam" id="PF01502">
    <property type="entry name" value="PRA-CH"/>
    <property type="match status" value="1"/>
</dbReference>
<dbReference type="GO" id="GO:0005737">
    <property type="term" value="C:cytoplasm"/>
    <property type="evidence" value="ECO:0007669"/>
    <property type="project" value="UniProtKB-SubCell"/>
</dbReference>
<comment type="similarity">
    <text evidence="5">In the C-terminal section; belongs to the PRA-PH family.</text>
</comment>
<keyword evidence="11" id="KW-0460">Magnesium</keyword>
<keyword evidence="8 11" id="KW-0028">Amino-acid biosynthesis</keyword>
<evidence type="ECO:0000259" key="12">
    <source>
        <dbReference type="Pfam" id="PF01502"/>
    </source>
</evidence>
<evidence type="ECO:0000256" key="7">
    <source>
        <dbReference type="ARBA" id="ARBA00022490"/>
    </source>
</evidence>
<gene>
    <name evidence="11 13" type="primary">hisI</name>
    <name evidence="13" type="ORF">GCM10007276_26370</name>
</gene>
<evidence type="ECO:0000256" key="10">
    <source>
        <dbReference type="ARBA" id="ARBA00023102"/>
    </source>
</evidence>
<comment type="catalytic activity">
    <reaction evidence="2">
        <text>1-(5-phospho-beta-D-ribosyl)-ATP + H2O = 1-(5-phospho-beta-D-ribosyl)-5'-AMP + diphosphate + H(+)</text>
        <dbReference type="Rhea" id="RHEA:22828"/>
        <dbReference type="ChEBI" id="CHEBI:15377"/>
        <dbReference type="ChEBI" id="CHEBI:15378"/>
        <dbReference type="ChEBI" id="CHEBI:33019"/>
        <dbReference type="ChEBI" id="CHEBI:59457"/>
        <dbReference type="ChEBI" id="CHEBI:73183"/>
        <dbReference type="EC" id="3.6.1.31"/>
    </reaction>
</comment>
<keyword evidence="14" id="KW-1185">Reference proteome</keyword>
<reference evidence="13" key="2">
    <citation type="submission" date="2020-09" db="EMBL/GenBank/DDBJ databases">
        <authorList>
            <person name="Sun Q."/>
            <person name="Sedlacek I."/>
        </authorList>
    </citation>
    <scope>NUCLEOTIDE SEQUENCE</scope>
    <source>
        <strain evidence="13">CCM 7684</strain>
    </source>
</reference>
<comment type="similarity">
    <text evidence="11">Belongs to the PRA-CH family.</text>
</comment>
<evidence type="ECO:0000256" key="11">
    <source>
        <dbReference type="HAMAP-Rule" id="MF_01021"/>
    </source>
</evidence>
<comment type="cofactor">
    <cofactor evidence="11">
        <name>Mg(2+)</name>
        <dbReference type="ChEBI" id="CHEBI:18420"/>
    </cofactor>
    <text evidence="11">Binds 1 Mg(2+) ion per subunit.</text>
</comment>
<feature type="binding site" evidence="11">
    <location>
        <position position="95"/>
    </location>
    <ligand>
        <name>Mg(2+)</name>
        <dbReference type="ChEBI" id="CHEBI:18420"/>
    </ligand>
</feature>
<evidence type="ECO:0000313" key="13">
    <source>
        <dbReference type="EMBL" id="GGE47849.1"/>
    </source>
</evidence>
<keyword evidence="9 11" id="KW-0378">Hydrolase</keyword>
<evidence type="ECO:0000256" key="9">
    <source>
        <dbReference type="ARBA" id="ARBA00022801"/>
    </source>
</evidence>
<name>A0A8J2YK69_9RHOB</name>
<dbReference type="NCBIfam" id="NF000768">
    <property type="entry name" value="PRK00051.1"/>
    <property type="match status" value="1"/>
</dbReference>
<comment type="subunit">
    <text evidence="11">Homodimer.</text>
</comment>
<feature type="domain" description="Phosphoribosyl-AMP cyclohydrolase" evidence="12">
    <location>
        <begin position="44"/>
        <end position="119"/>
    </location>
</feature>
<comment type="subcellular location">
    <subcellularLocation>
        <location evidence="11">Cytoplasm</location>
    </subcellularLocation>
</comment>
<evidence type="ECO:0000313" key="14">
    <source>
        <dbReference type="Proteomes" id="UP000602745"/>
    </source>
</evidence>
<dbReference type="GO" id="GO:0000287">
    <property type="term" value="F:magnesium ion binding"/>
    <property type="evidence" value="ECO:0007669"/>
    <property type="project" value="UniProtKB-UniRule"/>
</dbReference>
<dbReference type="GO" id="GO:0008270">
    <property type="term" value="F:zinc ion binding"/>
    <property type="evidence" value="ECO:0007669"/>
    <property type="project" value="UniProtKB-UniRule"/>
</dbReference>
<comment type="catalytic activity">
    <reaction evidence="1 11">
        <text>1-(5-phospho-beta-D-ribosyl)-5'-AMP + H2O = 1-(5-phospho-beta-D-ribosyl)-5-[(5-phospho-beta-D-ribosylamino)methylideneamino]imidazole-4-carboxamide</text>
        <dbReference type="Rhea" id="RHEA:20049"/>
        <dbReference type="ChEBI" id="CHEBI:15377"/>
        <dbReference type="ChEBI" id="CHEBI:58435"/>
        <dbReference type="ChEBI" id="CHEBI:59457"/>
        <dbReference type="EC" id="3.5.4.19"/>
    </reaction>
</comment>
<accession>A0A8J2YK69</accession>
<feature type="binding site" evidence="11">
    <location>
        <position position="92"/>
    </location>
    <ligand>
        <name>Zn(2+)</name>
        <dbReference type="ChEBI" id="CHEBI:29105"/>
        <note>ligand shared between dimeric partners</note>
    </ligand>
</feature>
<dbReference type="RefSeq" id="WP_188410176.1">
    <property type="nucleotide sequence ID" value="NZ_BMCP01000002.1"/>
</dbReference>
<dbReference type="InterPro" id="IPR002496">
    <property type="entry name" value="PRib_AMP_CycHydrolase_dom"/>
</dbReference>
<dbReference type="Gene3D" id="3.10.20.810">
    <property type="entry name" value="Phosphoribosyl-AMP cyclohydrolase"/>
    <property type="match status" value="1"/>
</dbReference>
<dbReference type="Proteomes" id="UP000602745">
    <property type="component" value="Unassembled WGS sequence"/>
</dbReference>
<comment type="cofactor">
    <cofactor evidence="11">
        <name>Zn(2+)</name>
        <dbReference type="ChEBI" id="CHEBI:29105"/>
    </cofactor>
    <text evidence="11">Binds 1 zinc ion per subunit.</text>
</comment>
<dbReference type="EC" id="3.5.4.19" evidence="11"/>
<comment type="similarity">
    <text evidence="6">In the N-terminal section; belongs to the PRA-CH family.</text>
</comment>
<dbReference type="HAMAP" id="MF_01021">
    <property type="entry name" value="HisI"/>
    <property type="match status" value="1"/>
</dbReference>
<evidence type="ECO:0000256" key="2">
    <source>
        <dbReference type="ARBA" id="ARBA00001460"/>
    </source>
</evidence>
<keyword evidence="10 11" id="KW-0368">Histidine biosynthesis</keyword>
<dbReference type="PANTHER" id="PTHR42945">
    <property type="entry name" value="HISTIDINE BIOSYNTHESIS BIFUNCTIONAL PROTEIN"/>
    <property type="match status" value="1"/>
</dbReference>
<feature type="binding site" evidence="11">
    <location>
        <position position="110"/>
    </location>
    <ligand>
        <name>Zn(2+)</name>
        <dbReference type="ChEBI" id="CHEBI:29105"/>
        <note>ligand shared between dimeric partners</note>
    </ligand>
</feature>
<comment type="pathway">
    <text evidence="4">Amino-acid biosynthesis; L-histidine biosynthesis; L-histidine from 5-phospho-alpha-D-ribose 1-diphosphate: step 2/9.</text>
</comment>
<evidence type="ECO:0000256" key="3">
    <source>
        <dbReference type="ARBA" id="ARBA00005169"/>
    </source>
</evidence>
<evidence type="ECO:0000256" key="6">
    <source>
        <dbReference type="ARBA" id="ARBA00008299"/>
    </source>
</evidence>
<dbReference type="AlphaFoldDB" id="A0A8J2YK69"/>
<feature type="binding site" evidence="11">
    <location>
        <position position="91"/>
    </location>
    <ligand>
        <name>Mg(2+)</name>
        <dbReference type="ChEBI" id="CHEBI:18420"/>
    </ligand>
</feature>
<feature type="binding site" evidence="11">
    <location>
        <position position="117"/>
    </location>
    <ligand>
        <name>Zn(2+)</name>
        <dbReference type="ChEBI" id="CHEBI:29105"/>
        <note>ligand shared between dimeric partners</note>
    </ligand>
</feature>